<keyword evidence="3" id="KW-1185">Reference proteome</keyword>
<evidence type="ECO:0000313" key="1">
    <source>
        <dbReference type="EMBL" id="KST62190.1"/>
    </source>
</evidence>
<gene>
    <name evidence="2" type="ORF">BC008_18570</name>
    <name evidence="1" type="ORF">BC008_37740</name>
</gene>
<comment type="caution">
    <text evidence="1">The sequence shown here is derived from an EMBL/GenBank/DDBJ whole genome shotgun (WGS) entry which is preliminary data.</text>
</comment>
<evidence type="ECO:0000313" key="3">
    <source>
        <dbReference type="Proteomes" id="UP000053372"/>
    </source>
</evidence>
<dbReference type="OrthoDB" id="582993at2"/>
<organism evidence="1 3">
    <name type="scientific">Mastigocoleus testarum BC008</name>
    <dbReference type="NCBI Taxonomy" id="371196"/>
    <lineage>
        <taxon>Bacteria</taxon>
        <taxon>Bacillati</taxon>
        <taxon>Cyanobacteriota</taxon>
        <taxon>Cyanophyceae</taxon>
        <taxon>Nostocales</taxon>
        <taxon>Hapalosiphonaceae</taxon>
        <taxon>Mastigocoleus</taxon>
    </lineage>
</organism>
<dbReference type="EMBL" id="LMTZ01000117">
    <property type="protein sequence ID" value="KST64820.1"/>
    <property type="molecule type" value="Genomic_DNA"/>
</dbReference>
<proteinExistence type="predicted"/>
<protein>
    <submittedName>
        <fullName evidence="1">Uncharacterized protein</fullName>
    </submittedName>
</protein>
<dbReference type="Proteomes" id="UP000053372">
    <property type="component" value="Unassembled WGS sequence"/>
</dbReference>
<dbReference type="AlphaFoldDB" id="A0A0V7ZCE1"/>
<reference evidence="1 3" key="1">
    <citation type="journal article" date="2015" name="Genome Announc.">
        <title>Draft Genome of the Euendolithic (true boring) Cyanobacterium Mastigocoleus testarum strain BC008.</title>
        <authorList>
            <person name="Guida B.S."/>
            <person name="Garcia-Pichel F."/>
        </authorList>
    </citation>
    <scope>NUCLEOTIDE SEQUENCE [LARGE SCALE GENOMIC DNA]</scope>
    <source>
        <strain evidence="1 3">BC008</strain>
    </source>
</reference>
<evidence type="ECO:0000313" key="2">
    <source>
        <dbReference type="EMBL" id="KST64820.1"/>
    </source>
</evidence>
<dbReference type="EMBL" id="LMTZ01000162">
    <property type="protein sequence ID" value="KST62190.1"/>
    <property type="molecule type" value="Genomic_DNA"/>
</dbReference>
<dbReference type="RefSeq" id="WP_027846770.1">
    <property type="nucleotide sequence ID" value="NZ_LMTZ01000117.1"/>
</dbReference>
<name>A0A0V7ZCE1_9CYAN</name>
<sequence length="190" mass="22181">MNNKNTPALWIDSTRSRYFLIPENQNIPPGNFTLFNLTGKKKKVALTAISSFEITEEEANTHLEKELNKLFEQIKISEDSLEEIPKMLEEIFSESNIEKCLPDFINKLGEIEEKIEDNPELLAQVIYEFYTSLSQDFFSERKKRLEEKRQQEIKKSAEEAVEKALSSFKIPSFADTDWMSEINFLVDKDE</sequence>
<accession>A0A0V7ZCE1</accession>